<dbReference type="InterPro" id="IPR032466">
    <property type="entry name" value="Metal_Hydrolase"/>
</dbReference>
<dbReference type="GO" id="GO:0043103">
    <property type="term" value="P:hypoxanthine salvage"/>
    <property type="evidence" value="ECO:0007669"/>
    <property type="project" value="TreeGrafter"/>
</dbReference>
<dbReference type="Proteomes" id="UP000663877">
    <property type="component" value="Unassembled WGS sequence"/>
</dbReference>
<comment type="cofactor">
    <cofactor evidence="1">
        <name>Zn(2+)</name>
        <dbReference type="ChEBI" id="CHEBI:29105"/>
    </cofactor>
</comment>
<dbReference type="Gene3D" id="3.20.20.140">
    <property type="entry name" value="Metal-dependent hydrolases"/>
    <property type="match status" value="1"/>
</dbReference>
<dbReference type="InterPro" id="IPR001365">
    <property type="entry name" value="A_deaminase_dom"/>
</dbReference>
<protein>
    <recommendedName>
        <fullName evidence="5">Adenosine deaminase domain-containing protein</fullName>
    </recommendedName>
</protein>
<dbReference type="AlphaFoldDB" id="A0A815E1K1"/>
<evidence type="ECO:0000256" key="1">
    <source>
        <dbReference type="ARBA" id="ARBA00001947"/>
    </source>
</evidence>
<evidence type="ECO:0000256" key="2">
    <source>
        <dbReference type="ARBA" id="ARBA00022723"/>
    </source>
</evidence>
<dbReference type="PANTHER" id="PTHR43114:SF6">
    <property type="entry name" value="ADENINE DEAMINASE"/>
    <property type="match status" value="1"/>
</dbReference>
<dbReference type="InterPro" id="IPR006330">
    <property type="entry name" value="Ado/ade_deaminase"/>
</dbReference>
<dbReference type="GO" id="GO:0006146">
    <property type="term" value="P:adenine catabolic process"/>
    <property type="evidence" value="ECO:0007669"/>
    <property type="project" value="TreeGrafter"/>
</dbReference>
<evidence type="ECO:0000313" key="6">
    <source>
        <dbReference type="EMBL" id="CAF1115523.1"/>
    </source>
</evidence>
<name>A0A815E1K1_9BILA</name>
<evidence type="ECO:0000256" key="3">
    <source>
        <dbReference type="ARBA" id="ARBA00022801"/>
    </source>
</evidence>
<reference evidence="7" key="1">
    <citation type="submission" date="2021-02" db="EMBL/GenBank/DDBJ databases">
        <authorList>
            <person name="Nowell W R."/>
        </authorList>
    </citation>
    <scope>NUCLEOTIDE SEQUENCE</scope>
</reference>
<keyword evidence="3" id="KW-0378">Hydrolase</keyword>
<dbReference type="EMBL" id="CAJNOI010000137">
    <property type="protein sequence ID" value="CAF1115523.1"/>
    <property type="molecule type" value="Genomic_DNA"/>
</dbReference>
<keyword evidence="4" id="KW-0862">Zinc</keyword>
<evidence type="ECO:0000259" key="5">
    <source>
        <dbReference type="Pfam" id="PF00962"/>
    </source>
</evidence>
<dbReference type="GO" id="GO:0000034">
    <property type="term" value="F:adenine deaminase activity"/>
    <property type="evidence" value="ECO:0007669"/>
    <property type="project" value="TreeGrafter"/>
</dbReference>
<dbReference type="NCBIfam" id="TIGR01430">
    <property type="entry name" value="aden_deam"/>
    <property type="match status" value="1"/>
</dbReference>
<sequence>MIESNIRYLPFAELHIHLEGSLQPEFAWHIAKKNNIKLPFESLDALRQAYRCSDQDEFFKTFLSVGNVLRTEEDYEDAANEYLSKALSQGLHHVEMSFCPQFLSERGDDWQTAIRGLTNALNNCEKQYSVTCFLILEFNRSLSAESAGKILEESIPYTKKNGGWIYAIGLYVEVVPAVGFYEVYERARELGLYCVAHAGHDDLGNVPDPGRFVIEAIDKLKVNRIDHGVQCMKDPELIKRLCNMNPKIAMNTCPVSNVLCGLFPSICDHPLKKLLNMDLIVTCNSDDPAYFCCFKDTLDACIKNLSLNQDDLRRLAINSFEASFLPDEKKQAYIKEILVFQFTN</sequence>
<dbReference type="Pfam" id="PF00962">
    <property type="entry name" value="A_deaminase"/>
    <property type="match status" value="1"/>
</dbReference>
<feature type="domain" description="Adenosine deaminase" evidence="5">
    <location>
        <begin position="10"/>
        <end position="337"/>
    </location>
</feature>
<dbReference type="GO" id="GO:0005829">
    <property type="term" value="C:cytosol"/>
    <property type="evidence" value="ECO:0007669"/>
    <property type="project" value="TreeGrafter"/>
</dbReference>
<dbReference type="Proteomes" id="UP000663832">
    <property type="component" value="Unassembled WGS sequence"/>
</dbReference>
<accession>A0A815E1K1</accession>
<dbReference type="PANTHER" id="PTHR43114">
    <property type="entry name" value="ADENINE DEAMINASE"/>
    <property type="match status" value="1"/>
</dbReference>
<proteinExistence type="predicted"/>
<keyword evidence="8" id="KW-1185">Reference proteome</keyword>
<dbReference type="EMBL" id="CAJNOM010000270">
    <property type="protein sequence ID" value="CAF1305192.1"/>
    <property type="molecule type" value="Genomic_DNA"/>
</dbReference>
<keyword evidence="2" id="KW-0479">Metal-binding</keyword>
<organism evidence="7 8">
    <name type="scientific">Adineta steineri</name>
    <dbReference type="NCBI Taxonomy" id="433720"/>
    <lineage>
        <taxon>Eukaryota</taxon>
        <taxon>Metazoa</taxon>
        <taxon>Spiralia</taxon>
        <taxon>Gnathifera</taxon>
        <taxon>Rotifera</taxon>
        <taxon>Eurotatoria</taxon>
        <taxon>Bdelloidea</taxon>
        <taxon>Adinetida</taxon>
        <taxon>Adinetidae</taxon>
        <taxon>Adineta</taxon>
    </lineage>
</organism>
<dbReference type="SUPFAM" id="SSF51556">
    <property type="entry name" value="Metallo-dependent hydrolases"/>
    <property type="match status" value="1"/>
</dbReference>
<gene>
    <name evidence="6" type="ORF">BJG266_LOCUS22152</name>
    <name evidence="7" type="ORF">QVE165_LOCUS31473</name>
</gene>
<dbReference type="GO" id="GO:0046872">
    <property type="term" value="F:metal ion binding"/>
    <property type="evidence" value="ECO:0007669"/>
    <property type="project" value="UniProtKB-KW"/>
</dbReference>
<dbReference type="OrthoDB" id="6366461at2759"/>
<evidence type="ECO:0000313" key="7">
    <source>
        <dbReference type="EMBL" id="CAF1305192.1"/>
    </source>
</evidence>
<evidence type="ECO:0000313" key="8">
    <source>
        <dbReference type="Proteomes" id="UP000663832"/>
    </source>
</evidence>
<evidence type="ECO:0000256" key="4">
    <source>
        <dbReference type="ARBA" id="ARBA00022833"/>
    </source>
</evidence>
<comment type="caution">
    <text evidence="7">The sequence shown here is derived from an EMBL/GenBank/DDBJ whole genome shotgun (WGS) entry which is preliminary data.</text>
</comment>